<gene>
    <name evidence="3" type="ORF">QJS10_CPA16g01790</name>
</gene>
<feature type="compositionally biased region" description="Polar residues" evidence="1">
    <location>
        <begin position="272"/>
        <end position="284"/>
    </location>
</feature>
<feature type="compositionally biased region" description="Basic and acidic residues" evidence="1">
    <location>
        <begin position="335"/>
        <end position="348"/>
    </location>
</feature>
<feature type="region of interest" description="Disordered" evidence="1">
    <location>
        <begin position="206"/>
        <end position="284"/>
    </location>
</feature>
<protein>
    <recommendedName>
        <fullName evidence="2">Meiosis-specific protein ASY3-like coiled-coil domain-containing protein</fullName>
    </recommendedName>
</protein>
<dbReference type="AlphaFoldDB" id="A0AAV9D0A2"/>
<evidence type="ECO:0000313" key="4">
    <source>
        <dbReference type="Proteomes" id="UP001180020"/>
    </source>
</evidence>
<dbReference type="Proteomes" id="UP001180020">
    <property type="component" value="Unassembled WGS sequence"/>
</dbReference>
<feature type="compositionally biased region" description="Basic and acidic residues" evidence="1">
    <location>
        <begin position="206"/>
        <end position="222"/>
    </location>
</feature>
<reference evidence="3" key="1">
    <citation type="journal article" date="2023" name="Nat. Commun.">
        <title>Diploid and tetraploid genomes of Acorus and the evolution of monocots.</title>
        <authorList>
            <person name="Ma L."/>
            <person name="Liu K.W."/>
            <person name="Li Z."/>
            <person name="Hsiao Y.Y."/>
            <person name="Qi Y."/>
            <person name="Fu T."/>
            <person name="Tang G.D."/>
            <person name="Zhang D."/>
            <person name="Sun W.H."/>
            <person name="Liu D.K."/>
            <person name="Li Y."/>
            <person name="Chen G.Z."/>
            <person name="Liu X.D."/>
            <person name="Liao X.Y."/>
            <person name="Jiang Y.T."/>
            <person name="Yu X."/>
            <person name="Hao Y."/>
            <person name="Huang J."/>
            <person name="Zhao X.W."/>
            <person name="Ke S."/>
            <person name="Chen Y.Y."/>
            <person name="Wu W.L."/>
            <person name="Hsu J.L."/>
            <person name="Lin Y.F."/>
            <person name="Huang M.D."/>
            <person name="Li C.Y."/>
            <person name="Huang L."/>
            <person name="Wang Z.W."/>
            <person name="Zhao X."/>
            <person name="Zhong W.Y."/>
            <person name="Peng D.H."/>
            <person name="Ahmad S."/>
            <person name="Lan S."/>
            <person name="Zhang J.S."/>
            <person name="Tsai W.C."/>
            <person name="Van de Peer Y."/>
            <person name="Liu Z.J."/>
        </authorList>
    </citation>
    <scope>NUCLEOTIDE SEQUENCE</scope>
    <source>
        <strain evidence="3">CP</strain>
    </source>
</reference>
<dbReference type="Pfam" id="PF20435">
    <property type="entry name" value="ASY3-like"/>
    <property type="match status" value="2"/>
</dbReference>
<feature type="region of interest" description="Disordered" evidence="1">
    <location>
        <begin position="307"/>
        <end position="412"/>
    </location>
</feature>
<dbReference type="InterPro" id="IPR046845">
    <property type="entry name" value="ASY3-like_CC"/>
</dbReference>
<sequence>MEFLPHRNDRVSDCRSSSSNHYLSGQRPKISIGVQVETSSKLRSETRKEDETARPSMKFPFQGKIVEENRRLGSVMTLKENQIEVEERNATSAFSMRSLHQETRTANKAVQFYANQTSILQSENGVHKKLNSVTYEKREKGYGIERLEGVAFASMKENIGAGIDNPTTMAKGGKEALKLKLWEILGSAPAQEEKIIHSPTLVVNEKQVEPKQNDFQRSEGAKAKQNSDTIETDSDPNQPLKRPVTRSYARRRASNRKENKHPGKIANGRNPLPNSNSDSKLKSQQESIFAFNEAEVRAENRSWTISDHTSGARRKNSGRKSSVIEPRCISFPKMLDSDRRKSNSDKRPFSGGTGEASVPHFNKVTDKDTSSPPMAKETVHQEVLISQLPGKHAEQDKKFESASLPNNPGVHDQLKSRALERNTDPVDDLQSLTFAVKSLPENDPSSPHSPGSNLVKKDMRENKESFMNEISPVEEDKDVDEDSEGSEDAELIRKGFRKTEWFTEMESPDKSPMLCHRKRLCGVNKIRIDEHESPSPLVMGAEEDNVSEEASGQIPDNGLSRSITQLTMVLQRFSNNVHLHTNKKISEILSSLVEKSRLQLENVESHIQADLGKFTSTGKTKRKRLEAEFQEQQERLKLIHDKFREEVNQHHQVCRKTIEELEAHQMELKGTAERQRASHRKLIMEVEESIGAQLNDAQRSITAVQKAARKKMHGLKLVLEEFLGDLS</sequence>
<reference evidence="3" key="2">
    <citation type="submission" date="2023-06" db="EMBL/GenBank/DDBJ databases">
        <authorList>
            <person name="Ma L."/>
            <person name="Liu K.-W."/>
            <person name="Li Z."/>
            <person name="Hsiao Y.-Y."/>
            <person name="Qi Y."/>
            <person name="Fu T."/>
            <person name="Tang G."/>
            <person name="Zhang D."/>
            <person name="Sun W.-H."/>
            <person name="Liu D.-K."/>
            <person name="Li Y."/>
            <person name="Chen G.-Z."/>
            <person name="Liu X.-D."/>
            <person name="Liao X.-Y."/>
            <person name="Jiang Y.-T."/>
            <person name="Yu X."/>
            <person name="Hao Y."/>
            <person name="Huang J."/>
            <person name="Zhao X.-W."/>
            <person name="Ke S."/>
            <person name="Chen Y.-Y."/>
            <person name="Wu W.-L."/>
            <person name="Hsu J.-L."/>
            <person name="Lin Y.-F."/>
            <person name="Huang M.-D."/>
            <person name="Li C.-Y."/>
            <person name="Huang L."/>
            <person name="Wang Z.-W."/>
            <person name="Zhao X."/>
            <person name="Zhong W.-Y."/>
            <person name="Peng D.-H."/>
            <person name="Ahmad S."/>
            <person name="Lan S."/>
            <person name="Zhang J.-S."/>
            <person name="Tsai W.-C."/>
            <person name="Van De Peer Y."/>
            <person name="Liu Z.-J."/>
        </authorList>
    </citation>
    <scope>NUCLEOTIDE SEQUENCE</scope>
    <source>
        <strain evidence="3">CP</strain>
        <tissue evidence="3">Leaves</tissue>
    </source>
</reference>
<feature type="compositionally biased region" description="Basic and acidic residues" evidence="1">
    <location>
        <begin position="1"/>
        <end position="13"/>
    </location>
</feature>
<feature type="region of interest" description="Disordered" evidence="1">
    <location>
        <begin position="1"/>
        <end position="30"/>
    </location>
</feature>
<evidence type="ECO:0000259" key="2">
    <source>
        <dbReference type="Pfam" id="PF20435"/>
    </source>
</evidence>
<proteinExistence type="predicted"/>
<feature type="region of interest" description="Disordered" evidence="1">
    <location>
        <begin position="466"/>
        <end position="491"/>
    </location>
</feature>
<comment type="caution">
    <text evidence="3">The sequence shown here is derived from an EMBL/GenBank/DDBJ whole genome shotgun (WGS) entry which is preliminary data.</text>
</comment>
<name>A0AAV9D0A2_ACOCL</name>
<dbReference type="InterPro" id="IPR037731">
    <property type="entry name" value="ASY3-like"/>
</dbReference>
<feature type="domain" description="Meiosis-specific protein ASY3-like coiled-coil" evidence="2">
    <location>
        <begin position="497"/>
        <end position="725"/>
    </location>
</feature>
<dbReference type="PANTHER" id="PTHR36027">
    <property type="entry name" value="MEIOSIS-SPECIFIC PROTEIN ASY3"/>
    <property type="match status" value="1"/>
</dbReference>
<feature type="compositionally biased region" description="Acidic residues" evidence="1">
    <location>
        <begin position="472"/>
        <end position="489"/>
    </location>
</feature>
<feature type="compositionally biased region" description="Polar residues" evidence="1">
    <location>
        <begin position="14"/>
        <end position="23"/>
    </location>
</feature>
<feature type="compositionally biased region" description="Basic and acidic residues" evidence="1">
    <location>
        <begin position="391"/>
        <end position="400"/>
    </location>
</feature>
<keyword evidence="4" id="KW-1185">Reference proteome</keyword>
<evidence type="ECO:0000313" key="3">
    <source>
        <dbReference type="EMBL" id="KAK1293973.1"/>
    </source>
</evidence>
<dbReference type="PANTHER" id="PTHR36027:SF1">
    <property type="entry name" value="MEIOSIS-SPECIFIC PROTEIN ASY3"/>
    <property type="match status" value="1"/>
</dbReference>
<organism evidence="3 4">
    <name type="scientific">Acorus calamus</name>
    <name type="common">Sweet flag</name>
    <dbReference type="NCBI Taxonomy" id="4465"/>
    <lineage>
        <taxon>Eukaryota</taxon>
        <taxon>Viridiplantae</taxon>
        <taxon>Streptophyta</taxon>
        <taxon>Embryophyta</taxon>
        <taxon>Tracheophyta</taxon>
        <taxon>Spermatophyta</taxon>
        <taxon>Magnoliopsida</taxon>
        <taxon>Liliopsida</taxon>
        <taxon>Acoraceae</taxon>
        <taxon>Acorus</taxon>
    </lineage>
</organism>
<feature type="domain" description="Meiosis-specific protein ASY3-like coiled-coil" evidence="2">
    <location>
        <begin position="162"/>
        <end position="452"/>
    </location>
</feature>
<dbReference type="GO" id="GO:0051321">
    <property type="term" value="P:meiotic cell cycle"/>
    <property type="evidence" value="ECO:0007669"/>
    <property type="project" value="InterPro"/>
</dbReference>
<evidence type="ECO:0000256" key="1">
    <source>
        <dbReference type="SAM" id="MobiDB-lite"/>
    </source>
</evidence>
<dbReference type="EMBL" id="JAUJYO010000016">
    <property type="protein sequence ID" value="KAK1293973.1"/>
    <property type="molecule type" value="Genomic_DNA"/>
</dbReference>
<accession>A0AAV9D0A2</accession>